<dbReference type="EMBL" id="FRAG01000021">
    <property type="protein sequence ID" value="SHK02432.1"/>
    <property type="molecule type" value="Genomic_DNA"/>
</dbReference>
<evidence type="ECO:0000256" key="1">
    <source>
        <dbReference type="ARBA" id="ARBA00001966"/>
    </source>
</evidence>
<dbReference type="AlphaFoldDB" id="A0A1M6P3H4"/>
<evidence type="ECO:0000256" key="2">
    <source>
        <dbReference type="ARBA" id="ARBA00022603"/>
    </source>
</evidence>
<dbReference type="GO" id="GO:0046872">
    <property type="term" value="F:metal ion binding"/>
    <property type="evidence" value="ECO:0007669"/>
    <property type="project" value="UniProtKB-KW"/>
</dbReference>
<feature type="domain" description="B12-binding" evidence="8">
    <location>
        <begin position="3"/>
        <end position="151"/>
    </location>
</feature>
<feature type="domain" description="Radical SAM core" evidence="9">
    <location>
        <begin position="185"/>
        <end position="415"/>
    </location>
</feature>
<dbReference type="PROSITE" id="PS51332">
    <property type="entry name" value="B12_BINDING"/>
    <property type="match status" value="1"/>
</dbReference>
<reference evidence="10 11" key="1">
    <citation type="submission" date="2016-11" db="EMBL/GenBank/DDBJ databases">
        <authorList>
            <person name="Jaros S."/>
            <person name="Januszkiewicz K."/>
            <person name="Wedrychowicz H."/>
        </authorList>
    </citation>
    <scope>NUCLEOTIDE SEQUENCE [LARGE SCALE GENOMIC DNA]</scope>
    <source>
        <strain evidence="10 11">DSM 15212</strain>
    </source>
</reference>
<dbReference type="InterPro" id="IPR058240">
    <property type="entry name" value="rSAM_sf"/>
</dbReference>
<dbReference type="SFLD" id="SFLDG01082">
    <property type="entry name" value="B12-binding_domain_containing"/>
    <property type="match status" value="1"/>
</dbReference>
<dbReference type="InterPro" id="IPR006158">
    <property type="entry name" value="Cobalamin-bd"/>
</dbReference>
<dbReference type="Proteomes" id="UP000184465">
    <property type="component" value="Unassembled WGS sequence"/>
</dbReference>
<keyword evidence="5" id="KW-0479">Metal-binding</keyword>
<keyword evidence="7" id="KW-0411">Iron-sulfur</keyword>
<dbReference type="Gene3D" id="3.80.30.20">
    <property type="entry name" value="tm_1862 like domain"/>
    <property type="match status" value="1"/>
</dbReference>
<evidence type="ECO:0000256" key="3">
    <source>
        <dbReference type="ARBA" id="ARBA00022679"/>
    </source>
</evidence>
<dbReference type="PANTHER" id="PTHR43409">
    <property type="entry name" value="ANAEROBIC MAGNESIUM-PROTOPORPHYRIN IX MONOMETHYL ESTER CYCLASE-RELATED"/>
    <property type="match status" value="1"/>
</dbReference>
<dbReference type="InterPro" id="IPR007197">
    <property type="entry name" value="rSAM"/>
</dbReference>
<evidence type="ECO:0000313" key="11">
    <source>
        <dbReference type="Proteomes" id="UP000184465"/>
    </source>
</evidence>
<dbReference type="STRING" id="1121301.SAMN02745912_01994"/>
<dbReference type="GO" id="GO:0051539">
    <property type="term" value="F:4 iron, 4 sulfur cluster binding"/>
    <property type="evidence" value="ECO:0007669"/>
    <property type="project" value="UniProtKB-KW"/>
</dbReference>
<dbReference type="GO" id="GO:0003824">
    <property type="term" value="F:catalytic activity"/>
    <property type="evidence" value="ECO:0007669"/>
    <property type="project" value="InterPro"/>
</dbReference>
<dbReference type="InterPro" id="IPR006638">
    <property type="entry name" value="Elp3/MiaA/NifB-like_rSAM"/>
</dbReference>
<organism evidence="10 11">
    <name type="scientific">Paramaledivibacter caminithermalis (strain DSM 15212 / CIP 107654 / DViRD3)</name>
    <name type="common">Clostridium caminithermale</name>
    <dbReference type="NCBI Taxonomy" id="1121301"/>
    <lineage>
        <taxon>Bacteria</taxon>
        <taxon>Bacillati</taxon>
        <taxon>Bacillota</taxon>
        <taxon>Clostridia</taxon>
        <taxon>Peptostreptococcales</taxon>
        <taxon>Caminicellaceae</taxon>
        <taxon>Paramaledivibacter</taxon>
    </lineage>
</organism>
<evidence type="ECO:0000256" key="5">
    <source>
        <dbReference type="ARBA" id="ARBA00022723"/>
    </source>
</evidence>
<dbReference type="PROSITE" id="PS51918">
    <property type="entry name" value="RADICAL_SAM"/>
    <property type="match status" value="1"/>
</dbReference>
<keyword evidence="11" id="KW-1185">Reference proteome</keyword>
<evidence type="ECO:0000313" key="10">
    <source>
        <dbReference type="EMBL" id="SHK02432.1"/>
    </source>
</evidence>
<evidence type="ECO:0000259" key="9">
    <source>
        <dbReference type="PROSITE" id="PS51918"/>
    </source>
</evidence>
<gene>
    <name evidence="10" type="ORF">SAMN02745912_01994</name>
</gene>
<sequence>MFKIIFINSIDKYKSHLQIPIGILSLATVLKNEDYDVEIIDFNHLFVHGLLETGCSTKENISIMGDYILKKQPSIVCFYTMCNSYHNSLILSKYIKDRRKNIKVLFGGPQASLTSEISLKAFPWVDVIGIGEGEKTISKIIQAIKENKELKDIPGIAYREKGTIKCNVEPKLIHNLDELPYINYSLVPIEDYNSIAIDAGRGCPFECTYCSTKTFWKRRFRLKSPERLIREIKILKEKYHKKKFDMIHDLFTANKGKIIEFCNMLINQKLNIEWSCSARIDTLDDEIVERMKTSGCKKIYLGIETGSQRMQNEIKKNLNLDTLWEKLEILKRHNIDVTLSFIYGFPNERIDDVRQTLDIIQKGVESGISNIQLHFYTVLVGTEIYNTVKDNLYFMDYNSDIVDSINIQECKEMIEQNPDIFSQFFNFETEVRRELLYLDRFITSFYINLRRYLKSTFKLLLDHYNQDLLKLFIDFRRINYDKFNNIFNTDNYFFSSMTSYELMWEMIKIINKFLYSMDFNEKTEYIREIFRFEVDCFEYMYIKNYKDVKFYRYNYDILNILKDFNIKCDQISTPIKVKFYIGENGNLKVKRIKSYTESA</sequence>
<dbReference type="CDD" id="cd01335">
    <property type="entry name" value="Radical_SAM"/>
    <property type="match status" value="1"/>
</dbReference>
<dbReference type="OrthoDB" id="9801424at2"/>
<dbReference type="SMART" id="SM00729">
    <property type="entry name" value="Elp3"/>
    <property type="match status" value="1"/>
</dbReference>
<evidence type="ECO:0000256" key="7">
    <source>
        <dbReference type="ARBA" id="ARBA00023014"/>
    </source>
</evidence>
<dbReference type="SFLD" id="SFLDS00029">
    <property type="entry name" value="Radical_SAM"/>
    <property type="match status" value="1"/>
</dbReference>
<keyword evidence="6" id="KW-0408">Iron</keyword>
<dbReference type="InterPro" id="IPR034466">
    <property type="entry name" value="Methyltransferase_Class_B"/>
</dbReference>
<dbReference type="Pfam" id="PF02310">
    <property type="entry name" value="B12-binding"/>
    <property type="match status" value="1"/>
</dbReference>
<keyword evidence="4" id="KW-0949">S-adenosyl-L-methionine</keyword>
<evidence type="ECO:0000259" key="8">
    <source>
        <dbReference type="PROSITE" id="PS51332"/>
    </source>
</evidence>
<dbReference type="Gene3D" id="3.40.50.280">
    <property type="entry name" value="Cobalamin-binding domain"/>
    <property type="match status" value="1"/>
</dbReference>
<evidence type="ECO:0000256" key="4">
    <source>
        <dbReference type="ARBA" id="ARBA00022691"/>
    </source>
</evidence>
<dbReference type="PANTHER" id="PTHR43409:SF7">
    <property type="entry name" value="BLL1977 PROTEIN"/>
    <property type="match status" value="1"/>
</dbReference>
<dbReference type="SFLD" id="SFLDG01123">
    <property type="entry name" value="methyltransferase_(Class_B)"/>
    <property type="match status" value="1"/>
</dbReference>
<keyword evidence="3" id="KW-0808">Transferase</keyword>
<proteinExistence type="predicted"/>
<comment type="cofactor">
    <cofactor evidence="1">
        <name>[4Fe-4S] cluster</name>
        <dbReference type="ChEBI" id="CHEBI:49883"/>
    </cofactor>
</comment>
<dbReference type="SUPFAM" id="SSF102114">
    <property type="entry name" value="Radical SAM enzymes"/>
    <property type="match status" value="1"/>
</dbReference>
<protein>
    <submittedName>
        <fullName evidence="10">Radical SAM superfamily enzyme YgiQ, UPF0313 family</fullName>
    </submittedName>
</protein>
<keyword evidence="2" id="KW-0489">Methyltransferase</keyword>
<dbReference type="Pfam" id="PF04055">
    <property type="entry name" value="Radical_SAM"/>
    <property type="match status" value="1"/>
</dbReference>
<evidence type="ECO:0000256" key="6">
    <source>
        <dbReference type="ARBA" id="ARBA00023004"/>
    </source>
</evidence>
<dbReference type="InterPro" id="IPR051198">
    <property type="entry name" value="BchE-like"/>
</dbReference>
<dbReference type="RefSeq" id="WP_073149432.1">
    <property type="nucleotide sequence ID" value="NZ_FRAG01000021.1"/>
</dbReference>
<accession>A0A1M6P3H4</accession>
<dbReference type="CDD" id="cd02068">
    <property type="entry name" value="radical_SAM_B12_BD"/>
    <property type="match status" value="1"/>
</dbReference>
<dbReference type="GO" id="GO:0031419">
    <property type="term" value="F:cobalamin binding"/>
    <property type="evidence" value="ECO:0007669"/>
    <property type="project" value="InterPro"/>
</dbReference>
<name>A0A1M6P3H4_PARC5</name>
<dbReference type="InterPro" id="IPR023404">
    <property type="entry name" value="rSAM_horseshoe"/>
</dbReference>